<reference evidence="1 2" key="1">
    <citation type="submission" date="2016-01" db="EMBL/GenBank/DDBJ databases">
        <title>Genome sequencing of Roseivirga spongicola UST030701-084.</title>
        <authorList>
            <person name="Selvaratnam C."/>
            <person name="Thevarajoo S."/>
            <person name="Goh K.M."/>
            <person name="Ee R."/>
            <person name="Chan K.-G."/>
            <person name="Chong C.S."/>
        </authorList>
    </citation>
    <scope>NUCLEOTIDE SEQUENCE [LARGE SCALE GENOMIC DNA]</scope>
    <source>
        <strain evidence="1 2">UST030701-084</strain>
    </source>
</reference>
<dbReference type="EMBL" id="LRPC01000028">
    <property type="protein sequence ID" value="KYG74164.1"/>
    <property type="molecule type" value="Genomic_DNA"/>
</dbReference>
<dbReference type="RefSeq" id="WP_068223738.1">
    <property type="nucleotide sequence ID" value="NZ_LRPC01000028.1"/>
</dbReference>
<keyword evidence="2" id="KW-1185">Reference proteome</keyword>
<organism evidence="1 2">
    <name type="scientific">Roseivirga spongicola</name>
    <dbReference type="NCBI Taxonomy" id="333140"/>
    <lineage>
        <taxon>Bacteria</taxon>
        <taxon>Pseudomonadati</taxon>
        <taxon>Bacteroidota</taxon>
        <taxon>Cytophagia</taxon>
        <taxon>Cytophagales</taxon>
        <taxon>Roseivirgaceae</taxon>
        <taxon>Roseivirga</taxon>
    </lineage>
</organism>
<dbReference type="InterPro" id="IPR026350">
    <property type="entry name" value="GxxExxY"/>
</dbReference>
<protein>
    <submittedName>
        <fullName evidence="1">GxxExxY protein</fullName>
    </submittedName>
</protein>
<dbReference type="NCBIfam" id="TIGR04256">
    <property type="entry name" value="GxxExxY"/>
    <property type="match status" value="1"/>
</dbReference>
<gene>
    <name evidence="1" type="ORF">AWW68_16070</name>
</gene>
<dbReference type="Pfam" id="PF13366">
    <property type="entry name" value="PDDEXK_3"/>
    <property type="match status" value="1"/>
</dbReference>
<dbReference type="AlphaFoldDB" id="A0A150X652"/>
<dbReference type="OrthoDB" id="1119698at2"/>
<evidence type="ECO:0000313" key="1">
    <source>
        <dbReference type="EMBL" id="KYG74164.1"/>
    </source>
</evidence>
<dbReference type="STRING" id="333140.AWW68_16070"/>
<name>A0A150X652_9BACT</name>
<dbReference type="Proteomes" id="UP000075606">
    <property type="component" value="Unassembled WGS sequence"/>
</dbReference>
<sequence>MTENEISYKIIGIAIDLHRNVGPGLLESAYENALAYDLRESGLDVKQQLPLPFLYKEVKMEVGYRVDLLVENKVIIEVKSVETLAPVHYAQLLTYLKLSNKKLGLLINFNSKILKNDIHRVVNNL</sequence>
<dbReference type="Gene3D" id="3.90.320.10">
    <property type="match status" value="1"/>
</dbReference>
<evidence type="ECO:0000313" key="2">
    <source>
        <dbReference type="Proteomes" id="UP000075606"/>
    </source>
</evidence>
<dbReference type="InterPro" id="IPR011604">
    <property type="entry name" value="PDDEXK-like_dom_sf"/>
</dbReference>
<proteinExistence type="predicted"/>
<comment type="caution">
    <text evidence="1">The sequence shown here is derived from an EMBL/GenBank/DDBJ whole genome shotgun (WGS) entry which is preliminary data.</text>
</comment>
<accession>A0A150X652</accession>